<name>A0A6N2L038_SALVM</name>
<accession>A0A6N2L038</accession>
<proteinExistence type="predicted"/>
<evidence type="ECO:0000313" key="1">
    <source>
        <dbReference type="EMBL" id="VFU34214.1"/>
    </source>
</evidence>
<reference evidence="1" key="1">
    <citation type="submission" date="2019-03" db="EMBL/GenBank/DDBJ databases">
        <authorList>
            <person name="Mank J."/>
            <person name="Almeida P."/>
        </authorList>
    </citation>
    <scope>NUCLEOTIDE SEQUENCE</scope>
    <source>
        <strain evidence="1">78183</strain>
    </source>
</reference>
<gene>
    <name evidence="1" type="ORF">SVIM_LOCUS162765</name>
</gene>
<sequence>MSSNSFLASKTSDRKEYPYINESSETLPSLQIASTSTSRSSFPILHKPFIINSTAWANLPTLQSPLIKVLNVTTSG</sequence>
<protein>
    <submittedName>
        <fullName evidence="1">Uncharacterized protein</fullName>
    </submittedName>
</protein>
<organism evidence="1">
    <name type="scientific">Salix viminalis</name>
    <name type="common">Common osier</name>
    <name type="synonym">Basket willow</name>
    <dbReference type="NCBI Taxonomy" id="40686"/>
    <lineage>
        <taxon>Eukaryota</taxon>
        <taxon>Viridiplantae</taxon>
        <taxon>Streptophyta</taxon>
        <taxon>Embryophyta</taxon>
        <taxon>Tracheophyta</taxon>
        <taxon>Spermatophyta</taxon>
        <taxon>Magnoliopsida</taxon>
        <taxon>eudicotyledons</taxon>
        <taxon>Gunneridae</taxon>
        <taxon>Pentapetalae</taxon>
        <taxon>rosids</taxon>
        <taxon>fabids</taxon>
        <taxon>Malpighiales</taxon>
        <taxon>Salicaceae</taxon>
        <taxon>Saliceae</taxon>
        <taxon>Salix</taxon>
    </lineage>
</organism>
<dbReference type="AlphaFoldDB" id="A0A6N2L038"/>
<dbReference type="EMBL" id="CAADRP010001001">
    <property type="protein sequence ID" value="VFU34214.1"/>
    <property type="molecule type" value="Genomic_DNA"/>
</dbReference>